<evidence type="ECO:0000256" key="2">
    <source>
        <dbReference type="ARBA" id="ARBA00005642"/>
    </source>
</evidence>
<evidence type="ECO:0000259" key="8">
    <source>
        <dbReference type="Pfam" id="PF16198"/>
    </source>
</evidence>
<dbReference type="GO" id="GO:0003723">
    <property type="term" value="F:RNA binding"/>
    <property type="evidence" value="ECO:0007669"/>
    <property type="project" value="InterPro"/>
</dbReference>
<dbReference type="NCBIfam" id="TIGR00431">
    <property type="entry name" value="TruB"/>
    <property type="match status" value="1"/>
</dbReference>
<dbReference type="AlphaFoldDB" id="A0A7S8MZR3"/>
<feature type="domain" description="tRNA pseudouridylate synthase B C-terminal" evidence="8">
    <location>
        <begin position="187"/>
        <end position="220"/>
    </location>
</feature>
<dbReference type="Gene3D" id="2.30.130.10">
    <property type="entry name" value="PUA domain"/>
    <property type="match status" value="1"/>
</dbReference>
<dbReference type="KEGG" id="msf:IT882_04735"/>
<comment type="similarity">
    <text evidence="2 5">Belongs to the pseudouridine synthase TruB family. Type 1 subfamily.</text>
</comment>
<dbReference type="Proteomes" id="UP000594480">
    <property type="component" value="Chromosome"/>
</dbReference>
<evidence type="ECO:0000256" key="3">
    <source>
        <dbReference type="ARBA" id="ARBA00022694"/>
    </source>
</evidence>
<dbReference type="InterPro" id="IPR002501">
    <property type="entry name" value="PsdUridine_synth_N"/>
</dbReference>
<feature type="active site" description="Nucleophile" evidence="5">
    <location>
        <position position="41"/>
    </location>
</feature>
<keyword evidence="3 5" id="KW-0819">tRNA processing</keyword>
<dbReference type="InterPro" id="IPR014780">
    <property type="entry name" value="tRNA_psdUridine_synth_TruB"/>
</dbReference>
<dbReference type="SUPFAM" id="SSF55120">
    <property type="entry name" value="Pseudouridine synthase"/>
    <property type="match status" value="1"/>
</dbReference>
<dbReference type="Pfam" id="PF16198">
    <property type="entry name" value="TruB_C_2"/>
    <property type="match status" value="1"/>
</dbReference>
<dbReference type="GO" id="GO:0031119">
    <property type="term" value="P:tRNA pseudouridine synthesis"/>
    <property type="evidence" value="ECO:0007669"/>
    <property type="project" value="UniProtKB-UniRule"/>
</dbReference>
<keyword evidence="10" id="KW-1185">Reference proteome</keyword>
<evidence type="ECO:0000313" key="10">
    <source>
        <dbReference type="Proteomes" id="UP000594480"/>
    </source>
</evidence>
<comment type="catalytic activity">
    <reaction evidence="1 5">
        <text>uridine(55) in tRNA = pseudouridine(55) in tRNA</text>
        <dbReference type="Rhea" id="RHEA:42532"/>
        <dbReference type="Rhea" id="RHEA-COMP:10101"/>
        <dbReference type="Rhea" id="RHEA-COMP:10102"/>
        <dbReference type="ChEBI" id="CHEBI:65314"/>
        <dbReference type="ChEBI" id="CHEBI:65315"/>
        <dbReference type="EC" id="5.4.99.25"/>
    </reaction>
</comment>
<dbReference type="InterPro" id="IPR015947">
    <property type="entry name" value="PUA-like_sf"/>
</dbReference>
<protein>
    <recommendedName>
        <fullName evidence="5">tRNA pseudouridine synthase B</fullName>
        <ecNumber evidence="5">5.4.99.25</ecNumber>
    </recommendedName>
    <alternativeName>
        <fullName evidence="5">tRNA pseudouridine(55) synthase</fullName>
        <shortName evidence="5">Psi55 synthase</shortName>
    </alternativeName>
    <alternativeName>
        <fullName evidence="5">tRNA pseudouridylate synthase</fullName>
    </alternativeName>
    <alternativeName>
        <fullName evidence="5">tRNA-uridine isomerase</fullName>
    </alternativeName>
</protein>
<dbReference type="HAMAP" id="MF_01080">
    <property type="entry name" value="TruB_bact"/>
    <property type="match status" value="1"/>
</dbReference>
<name>A0A7S8MZR3_9MICO</name>
<dbReference type="InterPro" id="IPR015225">
    <property type="entry name" value="tRNA_psdUridine_synth_fam2_C"/>
</dbReference>
<comment type="function">
    <text evidence="5">Responsible for synthesis of pseudouridine from uracil-55 in the psi GC loop of transfer RNAs.</text>
</comment>
<evidence type="ECO:0000259" key="7">
    <source>
        <dbReference type="Pfam" id="PF09142"/>
    </source>
</evidence>
<dbReference type="EMBL" id="CP064760">
    <property type="protein sequence ID" value="QPE05370.1"/>
    <property type="molecule type" value="Genomic_DNA"/>
</dbReference>
<feature type="domain" description="Pseudouridine synthase II N-terminal" evidence="6">
    <location>
        <begin position="26"/>
        <end position="186"/>
    </location>
</feature>
<dbReference type="Pfam" id="PF09142">
    <property type="entry name" value="TruB_C"/>
    <property type="match status" value="1"/>
</dbReference>
<dbReference type="InterPro" id="IPR036974">
    <property type="entry name" value="PUA_sf"/>
</dbReference>
<sequence length="301" mass="31121">MSDPSGILLVDKPGGITSHDVVARARRALGTRKVGHAGTLDPMATGLLVLGAGASTRLLTFLVGLDKTYEATIRLGVSTGTDDAEGEVTESVSAERVTDADIRAGIEALTGTIDQVPSTVSAIKVDGRRAYDRVRAGEQVELAARTVTVSRFEVRNTRRGTTDAQGAPLPVIDLDVSVDCSSGTYIRALARDLGTALGVGGHLTALRRTRIGPFPVADAAGIDAITPEGLLSPSAVATAVLGAVPVTAEEARDLRHGKRLLGAADRLASGTAAIDPDGRLVGILERRGNDLKSAMNMAEDS</sequence>
<dbReference type="RefSeq" id="WP_195693387.1">
    <property type="nucleotide sequence ID" value="NZ_CP064760.1"/>
</dbReference>
<dbReference type="CDD" id="cd02573">
    <property type="entry name" value="PseudoU_synth_EcTruB"/>
    <property type="match status" value="1"/>
</dbReference>
<dbReference type="GO" id="GO:0160148">
    <property type="term" value="F:tRNA pseudouridine(55) synthase activity"/>
    <property type="evidence" value="ECO:0007669"/>
    <property type="project" value="UniProtKB-EC"/>
</dbReference>
<evidence type="ECO:0000256" key="4">
    <source>
        <dbReference type="ARBA" id="ARBA00023235"/>
    </source>
</evidence>
<evidence type="ECO:0000256" key="1">
    <source>
        <dbReference type="ARBA" id="ARBA00000385"/>
    </source>
</evidence>
<dbReference type="GO" id="GO:1990481">
    <property type="term" value="P:mRNA pseudouridine synthesis"/>
    <property type="evidence" value="ECO:0007669"/>
    <property type="project" value="TreeGrafter"/>
</dbReference>
<evidence type="ECO:0000259" key="6">
    <source>
        <dbReference type="Pfam" id="PF01509"/>
    </source>
</evidence>
<dbReference type="PANTHER" id="PTHR13767:SF2">
    <property type="entry name" value="PSEUDOURIDYLATE SYNTHASE TRUB1"/>
    <property type="match status" value="1"/>
</dbReference>
<dbReference type="InterPro" id="IPR020103">
    <property type="entry name" value="PsdUridine_synth_cat_dom_sf"/>
</dbReference>
<dbReference type="SUPFAM" id="SSF88697">
    <property type="entry name" value="PUA domain-like"/>
    <property type="match status" value="1"/>
</dbReference>
<dbReference type="InterPro" id="IPR032819">
    <property type="entry name" value="TruB_C"/>
</dbReference>
<organism evidence="9 10">
    <name type="scientific">Microbacterium schleiferi</name>
    <dbReference type="NCBI Taxonomy" id="69362"/>
    <lineage>
        <taxon>Bacteria</taxon>
        <taxon>Bacillati</taxon>
        <taxon>Actinomycetota</taxon>
        <taxon>Actinomycetes</taxon>
        <taxon>Micrococcales</taxon>
        <taxon>Microbacteriaceae</taxon>
        <taxon>Microbacterium</taxon>
    </lineage>
</organism>
<accession>A0A7S8MZR3</accession>
<dbReference type="EC" id="5.4.99.25" evidence="5"/>
<keyword evidence="4 5" id="KW-0413">Isomerase</keyword>
<dbReference type="PANTHER" id="PTHR13767">
    <property type="entry name" value="TRNA-PSEUDOURIDINE SYNTHASE"/>
    <property type="match status" value="1"/>
</dbReference>
<proteinExistence type="inferred from homology"/>
<feature type="domain" description="tRNA pseudouridine synthase II TruB subfamily 2 C-terminal" evidence="7">
    <location>
        <begin position="244"/>
        <end position="295"/>
    </location>
</feature>
<evidence type="ECO:0000256" key="5">
    <source>
        <dbReference type="HAMAP-Rule" id="MF_01080"/>
    </source>
</evidence>
<reference evidence="9 10" key="1">
    <citation type="submission" date="2020-11" db="EMBL/GenBank/DDBJ databases">
        <title>Amino acid is mineralized and recycled by bacteria in oceanic microbiome.</title>
        <authorList>
            <person name="Zheng L.Y."/>
        </authorList>
    </citation>
    <scope>NUCLEOTIDE SEQUENCE [LARGE SCALE GENOMIC DNA]</scope>
    <source>
        <strain evidence="9 10">A32-1</strain>
    </source>
</reference>
<gene>
    <name evidence="5 9" type="primary">truB</name>
    <name evidence="9" type="ORF">IT882_04735</name>
</gene>
<evidence type="ECO:0000313" key="9">
    <source>
        <dbReference type="EMBL" id="QPE05370.1"/>
    </source>
</evidence>
<dbReference type="Gene3D" id="3.30.2350.10">
    <property type="entry name" value="Pseudouridine synthase"/>
    <property type="match status" value="1"/>
</dbReference>
<dbReference type="Pfam" id="PF01509">
    <property type="entry name" value="TruB_N"/>
    <property type="match status" value="1"/>
</dbReference>